<keyword evidence="1" id="KW-0472">Membrane</keyword>
<dbReference type="Proteomes" id="UP000003288">
    <property type="component" value="Unassembled WGS sequence"/>
</dbReference>
<feature type="transmembrane region" description="Helical" evidence="1">
    <location>
        <begin position="6"/>
        <end position="26"/>
    </location>
</feature>
<keyword evidence="1" id="KW-0812">Transmembrane</keyword>
<evidence type="ECO:0000313" key="2">
    <source>
        <dbReference type="EMBL" id="EDM24484.1"/>
    </source>
</evidence>
<dbReference type="GO" id="GO:0004070">
    <property type="term" value="F:aspartate carbamoyltransferase activity"/>
    <property type="evidence" value="ECO:0007669"/>
    <property type="project" value="UniProtKB-EC"/>
</dbReference>
<accession>A0AAI9F348</accession>
<dbReference type="EMBL" id="ABCJ01000001">
    <property type="protein sequence ID" value="EDM24484.1"/>
    <property type="molecule type" value="Genomic_DNA"/>
</dbReference>
<name>A0AAI9F348_9BACT</name>
<comment type="caution">
    <text evidence="2">The sequence shown here is derived from an EMBL/GenBank/DDBJ whole genome shotgun (WGS) entry which is preliminary data.</text>
</comment>
<reference evidence="2 3" key="1">
    <citation type="journal article" date="2011" name="Stand. Genomic Sci.">
        <title>Draft genome sequence of Caminibacter mediatlanticus strain TB-2, an epsilonproteobacterium isolated from a deep-sea hydrothermal vent.</title>
        <authorList>
            <person name="Giovannelli D."/>
            <person name="Ferriera S."/>
            <person name="Johnson J."/>
            <person name="Kravitz S."/>
            <person name="Perez-Rodriguez I."/>
            <person name="Ricci J."/>
            <person name="O'Brien C."/>
            <person name="Voordeckers J.W."/>
            <person name="Bini E."/>
            <person name="Vetriani C."/>
        </authorList>
    </citation>
    <scope>NUCLEOTIDE SEQUENCE [LARGE SCALE GENOMIC DNA]</scope>
    <source>
        <strain evidence="2 3">TB-2</strain>
    </source>
</reference>
<protein>
    <submittedName>
        <fullName evidence="2">Aspartate carbamoyltransferase catalytic subunit</fullName>
        <ecNumber evidence="2">2.1.3.2</ecNumber>
    </submittedName>
</protein>
<dbReference type="AlphaFoldDB" id="A0AAI9F348"/>
<evidence type="ECO:0000313" key="3">
    <source>
        <dbReference type="Proteomes" id="UP000003288"/>
    </source>
</evidence>
<gene>
    <name evidence="2" type="primary">pyrB</name>
    <name evidence="2" type="ORF">CMTB2_03173</name>
</gene>
<dbReference type="EC" id="2.1.3.2" evidence="2"/>
<organism evidence="2 3">
    <name type="scientific">Caminibacter mediatlanticus TB-2</name>
    <dbReference type="NCBI Taxonomy" id="391592"/>
    <lineage>
        <taxon>Bacteria</taxon>
        <taxon>Pseudomonadati</taxon>
        <taxon>Campylobacterota</taxon>
        <taxon>Epsilonproteobacteria</taxon>
        <taxon>Nautiliales</taxon>
        <taxon>Nautiliaceae</taxon>
        <taxon>Caminibacter</taxon>
    </lineage>
</organism>
<sequence>MDYTSILWTSFGITVVFIALVYYFMFNASPEN</sequence>
<keyword evidence="2" id="KW-0808">Transferase</keyword>
<evidence type="ECO:0000256" key="1">
    <source>
        <dbReference type="SAM" id="Phobius"/>
    </source>
</evidence>
<keyword evidence="1" id="KW-1133">Transmembrane helix</keyword>
<proteinExistence type="predicted"/>